<evidence type="ECO:0000256" key="3">
    <source>
        <dbReference type="ARBA" id="ARBA00023002"/>
    </source>
</evidence>
<comment type="catalytic activity">
    <reaction evidence="4">
        <text>L-proline + NAD(+) = (S)-1-pyrroline-5-carboxylate + NADH + 2 H(+)</text>
        <dbReference type="Rhea" id="RHEA:14105"/>
        <dbReference type="ChEBI" id="CHEBI:15378"/>
        <dbReference type="ChEBI" id="CHEBI:17388"/>
        <dbReference type="ChEBI" id="CHEBI:57540"/>
        <dbReference type="ChEBI" id="CHEBI:57945"/>
        <dbReference type="ChEBI" id="CHEBI:60039"/>
        <dbReference type="EC" id="1.5.1.2"/>
    </reaction>
</comment>
<evidence type="ECO:0000256" key="5">
    <source>
        <dbReference type="NCBIfam" id="TIGR00112"/>
    </source>
</evidence>
<comment type="caution">
    <text evidence="10">The sequence shown here is derived from an EMBL/GenBank/DDBJ whole genome shotgun (WGS) entry which is preliminary data.</text>
</comment>
<feature type="domain" description="Pyrroline-5-carboxylate reductase catalytic N-terminal" evidence="8">
    <location>
        <begin position="1"/>
        <end position="86"/>
    </location>
</feature>
<proteinExistence type="inferred from homology"/>
<dbReference type="Pfam" id="PF14748">
    <property type="entry name" value="P5CR_dimer"/>
    <property type="match status" value="1"/>
</dbReference>
<comment type="pathway">
    <text evidence="4 7">Amino-acid biosynthesis; L-proline biosynthesis; L-proline from L-glutamate 5-semialdehyde: step 1/1.</text>
</comment>
<dbReference type="FunFam" id="1.10.3730.10:FF:000001">
    <property type="entry name" value="Pyrroline-5-carboxylate reductase"/>
    <property type="match status" value="1"/>
</dbReference>
<feature type="binding site" evidence="6">
    <location>
        <begin position="57"/>
        <end position="60"/>
    </location>
    <ligand>
        <name>NADP(+)</name>
        <dbReference type="ChEBI" id="CHEBI:58349"/>
    </ligand>
</feature>
<dbReference type="GO" id="GO:0005737">
    <property type="term" value="C:cytoplasm"/>
    <property type="evidence" value="ECO:0007669"/>
    <property type="project" value="UniProtKB-SubCell"/>
</dbReference>
<dbReference type="InterPro" id="IPR000304">
    <property type="entry name" value="Pyrroline-COOH_reductase"/>
</dbReference>
<dbReference type="HAMAP" id="MF_01925">
    <property type="entry name" value="P5C_reductase"/>
    <property type="match status" value="1"/>
</dbReference>
<keyword evidence="11" id="KW-1185">Reference proteome</keyword>
<keyword evidence="2 4" id="KW-0521">NADP</keyword>
<feature type="domain" description="Pyrroline-5-carboxylate reductase dimerisation" evidence="9">
    <location>
        <begin position="150"/>
        <end position="253"/>
    </location>
</feature>
<dbReference type="InterPro" id="IPR029036">
    <property type="entry name" value="P5CR_dimer"/>
</dbReference>
<keyword evidence="4" id="KW-0963">Cytoplasm</keyword>
<dbReference type="EC" id="1.5.1.2" evidence="4 5"/>
<dbReference type="InterPro" id="IPR028939">
    <property type="entry name" value="P5C_Rdtase_cat_N"/>
</dbReference>
<protein>
    <recommendedName>
        <fullName evidence="4 5">Pyrroline-5-carboxylate reductase</fullName>
        <shortName evidence="4">P5C reductase</shortName>
        <shortName evidence="4">P5CR</shortName>
        <ecNumber evidence="4 5">1.5.1.2</ecNumber>
    </recommendedName>
    <alternativeName>
        <fullName evidence="4">PCA reductase</fullName>
    </alternativeName>
</protein>
<dbReference type="Gene3D" id="3.40.50.720">
    <property type="entry name" value="NAD(P)-binding Rossmann-like Domain"/>
    <property type="match status" value="1"/>
</dbReference>
<organism evidence="10 11">
    <name type="scientific">Halioxenophilus aromaticivorans</name>
    <dbReference type="NCBI Taxonomy" id="1306992"/>
    <lineage>
        <taxon>Bacteria</taxon>
        <taxon>Pseudomonadati</taxon>
        <taxon>Pseudomonadota</taxon>
        <taxon>Gammaproteobacteria</taxon>
        <taxon>Alteromonadales</taxon>
        <taxon>Alteromonadaceae</taxon>
        <taxon>Halioxenophilus</taxon>
    </lineage>
</organism>
<dbReference type="PANTHER" id="PTHR11645">
    <property type="entry name" value="PYRROLINE-5-CARBOXYLATE REDUCTASE"/>
    <property type="match status" value="1"/>
</dbReference>
<evidence type="ECO:0000259" key="8">
    <source>
        <dbReference type="Pfam" id="PF03807"/>
    </source>
</evidence>
<comment type="subcellular location">
    <subcellularLocation>
        <location evidence="4">Cytoplasm</location>
    </subcellularLocation>
</comment>
<dbReference type="InterPro" id="IPR036291">
    <property type="entry name" value="NAD(P)-bd_dom_sf"/>
</dbReference>
<dbReference type="PANTHER" id="PTHR11645:SF0">
    <property type="entry name" value="PYRROLINE-5-CARBOXYLATE REDUCTASE 3"/>
    <property type="match status" value="1"/>
</dbReference>
<dbReference type="EMBL" id="BAABLX010000009">
    <property type="protein sequence ID" value="GAA4938032.1"/>
    <property type="molecule type" value="Genomic_DNA"/>
</dbReference>
<dbReference type="SUPFAM" id="SSF51735">
    <property type="entry name" value="NAD(P)-binding Rossmann-fold domains"/>
    <property type="match status" value="1"/>
</dbReference>
<sequence length="261" mass="27004">MASAIIAGLIDGGHKPTTINVSDPSVEQLTRLQQQFGVLTSTDNLQAVADADVVVLAVKPQVLAQVATDLAAALQPEALVISIAAGIDCRSLSAWLGQGTAIVRCMPNTPALVNLGASGLYANPQTTAAQKVQAEAILAAVGIVVWLTDEDQLHAVTAVSGSGPAYFFLFMEAMIEVGVAQGLAPDLARSLTLQTALGASTLASNSEEGPDVLRQRVTSPNGTTEQAILSFERDDTRAVVKRAMAACAQRSVTLSEELGAK</sequence>
<comment type="catalytic activity">
    <reaction evidence="4 7">
        <text>L-proline + NADP(+) = (S)-1-pyrroline-5-carboxylate + NADPH + 2 H(+)</text>
        <dbReference type="Rhea" id="RHEA:14109"/>
        <dbReference type="ChEBI" id="CHEBI:15378"/>
        <dbReference type="ChEBI" id="CHEBI:17388"/>
        <dbReference type="ChEBI" id="CHEBI:57783"/>
        <dbReference type="ChEBI" id="CHEBI:58349"/>
        <dbReference type="ChEBI" id="CHEBI:60039"/>
        <dbReference type="EC" id="1.5.1.2"/>
    </reaction>
</comment>
<evidence type="ECO:0000259" key="9">
    <source>
        <dbReference type="Pfam" id="PF14748"/>
    </source>
</evidence>
<evidence type="ECO:0000256" key="6">
    <source>
        <dbReference type="PIRSR" id="PIRSR000193-1"/>
    </source>
</evidence>
<gene>
    <name evidence="4 10" type="primary">proC</name>
    <name evidence="10" type="ORF">GCM10025791_14760</name>
</gene>
<evidence type="ECO:0000256" key="2">
    <source>
        <dbReference type="ARBA" id="ARBA00022857"/>
    </source>
</evidence>
<reference evidence="11" key="1">
    <citation type="journal article" date="2019" name="Int. J. Syst. Evol. Microbiol.">
        <title>The Global Catalogue of Microorganisms (GCM) 10K type strain sequencing project: providing services to taxonomists for standard genome sequencing and annotation.</title>
        <authorList>
            <consortium name="The Broad Institute Genomics Platform"/>
            <consortium name="The Broad Institute Genome Sequencing Center for Infectious Disease"/>
            <person name="Wu L."/>
            <person name="Ma J."/>
        </authorList>
    </citation>
    <scope>NUCLEOTIDE SEQUENCE [LARGE SCALE GENOMIC DNA]</scope>
    <source>
        <strain evidence="11">JCM 19134</strain>
    </source>
</reference>
<evidence type="ECO:0000256" key="7">
    <source>
        <dbReference type="RuleBase" id="RU003903"/>
    </source>
</evidence>
<dbReference type="Gene3D" id="1.10.3730.10">
    <property type="entry name" value="ProC C-terminal domain-like"/>
    <property type="match status" value="1"/>
</dbReference>
<accession>A0AAV3U0U2</accession>
<dbReference type="NCBIfam" id="TIGR00112">
    <property type="entry name" value="proC"/>
    <property type="match status" value="1"/>
</dbReference>
<evidence type="ECO:0000313" key="11">
    <source>
        <dbReference type="Proteomes" id="UP001409585"/>
    </source>
</evidence>
<keyword evidence="4 7" id="KW-0641">Proline biosynthesis</keyword>
<dbReference type="Proteomes" id="UP001409585">
    <property type="component" value="Unassembled WGS sequence"/>
</dbReference>
<dbReference type="GO" id="GO:0004735">
    <property type="term" value="F:pyrroline-5-carboxylate reductase activity"/>
    <property type="evidence" value="ECO:0007669"/>
    <property type="project" value="UniProtKB-UniRule"/>
</dbReference>
<comment type="function">
    <text evidence="4">Catalyzes the reduction of 1-pyrroline-5-carboxylate (PCA) to L-proline.</text>
</comment>
<dbReference type="Pfam" id="PF03807">
    <property type="entry name" value="F420_oxidored"/>
    <property type="match status" value="1"/>
</dbReference>
<keyword evidence="4 7" id="KW-0028">Amino-acid biosynthesis</keyword>
<keyword evidence="3 4" id="KW-0560">Oxidoreductase</keyword>
<name>A0AAV3U0U2_9ALTE</name>
<feature type="binding site" evidence="6">
    <location>
        <position position="44"/>
    </location>
    <ligand>
        <name>NADPH</name>
        <dbReference type="ChEBI" id="CHEBI:57783"/>
    </ligand>
</feature>
<evidence type="ECO:0000256" key="4">
    <source>
        <dbReference type="HAMAP-Rule" id="MF_01925"/>
    </source>
</evidence>
<dbReference type="SUPFAM" id="SSF48179">
    <property type="entry name" value="6-phosphogluconate dehydrogenase C-terminal domain-like"/>
    <property type="match status" value="1"/>
</dbReference>
<evidence type="ECO:0000313" key="10">
    <source>
        <dbReference type="EMBL" id="GAA4938032.1"/>
    </source>
</evidence>
<evidence type="ECO:0000256" key="1">
    <source>
        <dbReference type="ARBA" id="ARBA00005525"/>
    </source>
</evidence>
<dbReference type="AlphaFoldDB" id="A0AAV3U0U2"/>
<dbReference type="InterPro" id="IPR008927">
    <property type="entry name" value="6-PGluconate_DH-like_C_sf"/>
</dbReference>
<dbReference type="GO" id="GO:0055129">
    <property type="term" value="P:L-proline biosynthetic process"/>
    <property type="evidence" value="ECO:0007669"/>
    <property type="project" value="UniProtKB-UniRule"/>
</dbReference>
<dbReference type="PIRSF" id="PIRSF000193">
    <property type="entry name" value="Pyrrol-5-carb_rd"/>
    <property type="match status" value="1"/>
</dbReference>
<comment type="similarity">
    <text evidence="1 4 7">Belongs to the pyrroline-5-carboxylate reductase family.</text>
</comment>
<dbReference type="InterPro" id="IPR053790">
    <property type="entry name" value="P5CR-like_CS"/>
</dbReference>
<dbReference type="PROSITE" id="PS00521">
    <property type="entry name" value="P5CR"/>
    <property type="match status" value="1"/>
</dbReference>